<dbReference type="EMBL" id="CAJNOE010000029">
    <property type="protein sequence ID" value="CAF0767844.1"/>
    <property type="molecule type" value="Genomic_DNA"/>
</dbReference>
<dbReference type="EMBL" id="CAJOBB010001127">
    <property type="protein sequence ID" value="CAF3812975.1"/>
    <property type="molecule type" value="Genomic_DNA"/>
</dbReference>
<comment type="caution">
    <text evidence="7">The sequence shown here is derived from an EMBL/GenBank/DDBJ whole genome shotgun (WGS) entry which is preliminary data.</text>
</comment>
<dbReference type="InterPro" id="IPR052035">
    <property type="entry name" value="ZnF_BED_domain_contain"/>
</dbReference>
<evidence type="ECO:0000256" key="3">
    <source>
        <dbReference type="ARBA" id="ARBA00022771"/>
    </source>
</evidence>
<dbReference type="AlphaFoldDB" id="A0A819CTK3"/>
<accession>A0A819CTK3</accession>
<evidence type="ECO:0000256" key="2">
    <source>
        <dbReference type="ARBA" id="ARBA00022723"/>
    </source>
</evidence>
<dbReference type="PANTHER" id="PTHR46481">
    <property type="entry name" value="ZINC FINGER BED DOMAIN-CONTAINING PROTEIN 4"/>
    <property type="match status" value="1"/>
</dbReference>
<evidence type="ECO:0000313" key="7">
    <source>
        <dbReference type="EMBL" id="CAF3812975.1"/>
    </source>
</evidence>
<comment type="subcellular location">
    <subcellularLocation>
        <location evidence="1">Nucleus</location>
    </subcellularLocation>
</comment>
<keyword evidence="2" id="KW-0479">Metal-binding</keyword>
<dbReference type="InterPro" id="IPR012337">
    <property type="entry name" value="RNaseH-like_sf"/>
</dbReference>
<gene>
    <name evidence="6" type="ORF">IZO911_LOCUS5103</name>
    <name evidence="7" type="ORF">KXQ929_LOCUS17736</name>
</gene>
<keyword evidence="4" id="KW-0862">Zinc</keyword>
<keyword evidence="5" id="KW-0539">Nucleus</keyword>
<evidence type="ECO:0000256" key="4">
    <source>
        <dbReference type="ARBA" id="ARBA00022833"/>
    </source>
</evidence>
<dbReference type="PANTHER" id="PTHR46481:SF10">
    <property type="entry name" value="ZINC FINGER BED DOMAIN-CONTAINING PROTEIN 39"/>
    <property type="match status" value="1"/>
</dbReference>
<sequence>MLARLWATQLIVNDITYSSLYHIGLTVKQIRKLQSLQNNHLERELIKPLVAASKKDIPSRTILSPLSSEYPTITCDSWCDKYKHQSYICFTIHYLGSDIELHQYSLKTETFDGPHTGKAIKDILLSIINEFNLNHNNIIVVLDNGSNTKKA</sequence>
<evidence type="ECO:0000313" key="6">
    <source>
        <dbReference type="EMBL" id="CAF0767844.1"/>
    </source>
</evidence>
<protein>
    <recommendedName>
        <fullName evidence="9">Transposase</fullName>
    </recommendedName>
</protein>
<dbReference type="SUPFAM" id="SSF53098">
    <property type="entry name" value="Ribonuclease H-like"/>
    <property type="match status" value="1"/>
</dbReference>
<evidence type="ECO:0000256" key="5">
    <source>
        <dbReference type="ARBA" id="ARBA00023242"/>
    </source>
</evidence>
<evidence type="ECO:0000256" key="1">
    <source>
        <dbReference type="ARBA" id="ARBA00004123"/>
    </source>
</evidence>
<dbReference type="Proteomes" id="UP000663868">
    <property type="component" value="Unassembled WGS sequence"/>
</dbReference>
<name>A0A819CTK3_9BILA</name>
<proteinExistence type="predicted"/>
<reference evidence="7" key="1">
    <citation type="submission" date="2021-02" db="EMBL/GenBank/DDBJ databases">
        <authorList>
            <person name="Nowell W R."/>
        </authorList>
    </citation>
    <scope>NUCLEOTIDE SEQUENCE</scope>
</reference>
<dbReference type="GO" id="GO:0005634">
    <property type="term" value="C:nucleus"/>
    <property type="evidence" value="ECO:0007669"/>
    <property type="project" value="UniProtKB-SubCell"/>
</dbReference>
<evidence type="ECO:0000313" key="8">
    <source>
        <dbReference type="Proteomes" id="UP000663868"/>
    </source>
</evidence>
<organism evidence="7 8">
    <name type="scientific">Adineta steineri</name>
    <dbReference type="NCBI Taxonomy" id="433720"/>
    <lineage>
        <taxon>Eukaryota</taxon>
        <taxon>Metazoa</taxon>
        <taxon>Spiralia</taxon>
        <taxon>Gnathifera</taxon>
        <taxon>Rotifera</taxon>
        <taxon>Eurotatoria</taxon>
        <taxon>Bdelloidea</taxon>
        <taxon>Adinetida</taxon>
        <taxon>Adinetidae</taxon>
        <taxon>Adineta</taxon>
    </lineage>
</organism>
<dbReference type="GO" id="GO:0008270">
    <property type="term" value="F:zinc ion binding"/>
    <property type="evidence" value="ECO:0007669"/>
    <property type="project" value="UniProtKB-KW"/>
</dbReference>
<keyword evidence="3" id="KW-0863">Zinc-finger</keyword>
<evidence type="ECO:0008006" key="9">
    <source>
        <dbReference type="Google" id="ProtNLM"/>
    </source>
</evidence>
<dbReference type="Proteomes" id="UP000663860">
    <property type="component" value="Unassembled WGS sequence"/>
</dbReference>